<evidence type="ECO:0000313" key="2">
    <source>
        <dbReference type="Proteomes" id="UP000266861"/>
    </source>
</evidence>
<gene>
    <name evidence="1" type="ORF">Glove_402g23</name>
</gene>
<organism evidence="1 2">
    <name type="scientific">Diversispora epigaea</name>
    <dbReference type="NCBI Taxonomy" id="1348612"/>
    <lineage>
        <taxon>Eukaryota</taxon>
        <taxon>Fungi</taxon>
        <taxon>Fungi incertae sedis</taxon>
        <taxon>Mucoromycota</taxon>
        <taxon>Glomeromycotina</taxon>
        <taxon>Glomeromycetes</taxon>
        <taxon>Diversisporales</taxon>
        <taxon>Diversisporaceae</taxon>
        <taxon>Diversispora</taxon>
    </lineage>
</organism>
<reference evidence="1 2" key="1">
    <citation type="submission" date="2018-08" db="EMBL/GenBank/DDBJ databases">
        <title>Genome and evolution of the arbuscular mycorrhizal fungus Diversispora epigaea (formerly Glomus versiforme) and its bacterial endosymbionts.</title>
        <authorList>
            <person name="Sun X."/>
            <person name="Fei Z."/>
            <person name="Harrison M."/>
        </authorList>
    </citation>
    <scope>NUCLEOTIDE SEQUENCE [LARGE SCALE GENOMIC DNA]</scope>
    <source>
        <strain evidence="1 2">IT104</strain>
    </source>
</reference>
<dbReference type="AlphaFoldDB" id="A0A397GZA4"/>
<dbReference type="EMBL" id="PQFF01000359">
    <property type="protein sequence ID" value="RHZ56332.1"/>
    <property type="molecule type" value="Genomic_DNA"/>
</dbReference>
<dbReference type="Proteomes" id="UP000266861">
    <property type="component" value="Unassembled WGS sequence"/>
</dbReference>
<keyword evidence="2" id="KW-1185">Reference proteome</keyword>
<proteinExistence type="predicted"/>
<comment type="caution">
    <text evidence="1">The sequence shown here is derived from an EMBL/GenBank/DDBJ whole genome shotgun (WGS) entry which is preliminary data.</text>
</comment>
<sequence>MGNAFQTSILIAILYYDGVVLKGINGQILIYIKRLILPEDLCRKIITRISNGIRIRYILSRIRIRYRSTRATSNPFMEEIQITANSGSIQEGIMRIVLKEVWYYEDPYIVIPEHLRELVNPSESARSKSDSRSFSLGHQLTASVANQNKAREYRFSDAYLIKKGCSALPTHKNASQRLSICAYITSNRT</sequence>
<evidence type="ECO:0000313" key="1">
    <source>
        <dbReference type="EMBL" id="RHZ56332.1"/>
    </source>
</evidence>
<name>A0A397GZA4_9GLOM</name>
<protein>
    <submittedName>
        <fullName evidence="1">Uncharacterized protein</fullName>
    </submittedName>
</protein>
<accession>A0A397GZA4</accession>